<dbReference type="SUPFAM" id="SSF48264">
    <property type="entry name" value="Cytochrome P450"/>
    <property type="match status" value="1"/>
</dbReference>
<dbReference type="PRINTS" id="PR00359">
    <property type="entry name" value="BP450"/>
</dbReference>
<keyword evidence="8" id="KW-1185">Reference proteome</keyword>
<keyword evidence="2" id="KW-0349">Heme</keyword>
<comment type="caution">
    <text evidence="7">The sequence shown here is derived from an EMBL/GenBank/DDBJ whole genome shotgun (WGS) entry which is preliminary data.</text>
</comment>
<dbReference type="GeneID" id="96243318"/>
<comment type="similarity">
    <text evidence="1">Belongs to the cytochrome P450 family.</text>
</comment>
<evidence type="ECO:0000256" key="5">
    <source>
        <dbReference type="ARBA" id="ARBA00023004"/>
    </source>
</evidence>
<dbReference type="InterPro" id="IPR017972">
    <property type="entry name" value="Cyt_P450_CS"/>
</dbReference>
<keyword evidence="5" id="KW-0408">Iron</keyword>
<keyword evidence="3" id="KW-0479">Metal-binding</keyword>
<evidence type="ECO:0000256" key="6">
    <source>
        <dbReference type="ARBA" id="ARBA00023033"/>
    </source>
</evidence>
<evidence type="ECO:0000256" key="2">
    <source>
        <dbReference type="ARBA" id="ARBA00022617"/>
    </source>
</evidence>
<evidence type="ECO:0000313" key="8">
    <source>
        <dbReference type="Proteomes" id="UP001550628"/>
    </source>
</evidence>
<evidence type="ECO:0000256" key="3">
    <source>
        <dbReference type="ARBA" id="ARBA00022723"/>
    </source>
</evidence>
<dbReference type="PANTHER" id="PTHR46696">
    <property type="entry name" value="P450, PUTATIVE (EUROFUNG)-RELATED"/>
    <property type="match status" value="1"/>
</dbReference>
<keyword evidence="4" id="KW-0560">Oxidoreductase</keyword>
<keyword evidence="6" id="KW-0503">Monooxygenase</keyword>
<dbReference type="EMBL" id="JBEYBF010000012">
    <property type="protein sequence ID" value="MEU1953784.1"/>
    <property type="molecule type" value="Genomic_DNA"/>
</dbReference>
<sequence length="438" mass="47605">MIGAFDRTIDPFLEYVTMSIPSTRPATQGSPPAAGGERVPLYAPEFAADPAAAYREMRRRYGALVPVDLAPDVPATLVIGYRHALRILHDPDHFPADPRRWQETVPPDSPLLPMMEYRPNALRSAGEEHLRLRSPIVAGLEAVDLHQLRATIERLAIPLINDFCETGTADLRTEYAFPLTFATLTELMGLSPEAGHTAFEGMAAILDATSAESAAEGNMRFAGALMEVVGQKRACPAHDVTSSMMQHESRLDDMEMVQQAALVYAAGTEPTTSLITTTLRLMLIDERFGSHMLGGSLSTRDAIDEVLFTDPPLPNFCTSYPRRPILIGNTWLPADQPVVIGIAACNTDPRIGGGERIGNRSHLAWGQGSHACMAENIARIIAGEAVDQLLDALPEIELAIPAEDLTWRPGLFHRALSELPVRFPPSAPLTPTMTGAPR</sequence>
<dbReference type="InterPro" id="IPR002397">
    <property type="entry name" value="Cyt_P450_B"/>
</dbReference>
<dbReference type="PANTHER" id="PTHR46696:SF1">
    <property type="entry name" value="CYTOCHROME P450 YJIB-RELATED"/>
    <property type="match status" value="1"/>
</dbReference>
<gene>
    <name evidence="7" type="ORF">ABZ510_18220</name>
</gene>
<evidence type="ECO:0000256" key="4">
    <source>
        <dbReference type="ARBA" id="ARBA00023002"/>
    </source>
</evidence>
<organism evidence="7 8">
    <name type="scientific">Nocardia rhamnosiphila</name>
    <dbReference type="NCBI Taxonomy" id="426716"/>
    <lineage>
        <taxon>Bacteria</taxon>
        <taxon>Bacillati</taxon>
        <taxon>Actinomycetota</taxon>
        <taxon>Actinomycetes</taxon>
        <taxon>Mycobacteriales</taxon>
        <taxon>Nocardiaceae</taxon>
        <taxon>Nocardia</taxon>
    </lineage>
</organism>
<protein>
    <submittedName>
        <fullName evidence="7">Cytochrome P450</fullName>
    </submittedName>
</protein>
<dbReference type="RefSeq" id="WP_245713161.1">
    <property type="nucleotide sequence ID" value="NZ_JBEYBD010000035.1"/>
</dbReference>
<dbReference type="PROSITE" id="PS00086">
    <property type="entry name" value="CYTOCHROME_P450"/>
    <property type="match status" value="1"/>
</dbReference>
<evidence type="ECO:0000313" key="7">
    <source>
        <dbReference type="EMBL" id="MEU1953784.1"/>
    </source>
</evidence>
<evidence type="ECO:0000256" key="1">
    <source>
        <dbReference type="ARBA" id="ARBA00010617"/>
    </source>
</evidence>
<dbReference type="Proteomes" id="UP001550628">
    <property type="component" value="Unassembled WGS sequence"/>
</dbReference>
<proteinExistence type="inferred from homology"/>
<accession>A0ABV2WSD8</accession>
<reference evidence="7 8" key="1">
    <citation type="submission" date="2024-06" db="EMBL/GenBank/DDBJ databases">
        <title>The Natural Products Discovery Center: Release of the First 8490 Sequenced Strains for Exploring Actinobacteria Biosynthetic Diversity.</title>
        <authorList>
            <person name="Kalkreuter E."/>
            <person name="Kautsar S.A."/>
            <person name="Yang D."/>
            <person name="Bader C.D."/>
            <person name="Teijaro C.N."/>
            <person name="Fluegel L."/>
            <person name="Davis C.M."/>
            <person name="Simpson J.R."/>
            <person name="Lauterbach L."/>
            <person name="Steele A.D."/>
            <person name="Gui C."/>
            <person name="Meng S."/>
            <person name="Li G."/>
            <person name="Viehrig K."/>
            <person name="Ye F."/>
            <person name="Su P."/>
            <person name="Kiefer A.F."/>
            <person name="Nichols A."/>
            <person name="Cepeda A.J."/>
            <person name="Yan W."/>
            <person name="Fan B."/>
            <person name="Jiang Y."/>
            <person name="Adhikari A."/>
            <person name="Zheng C.-J."/>
            <person name="Schuster L."/>
            <person name="Cowan T.M."/>
            <person name="Smanski M.J."/>
            <person name="Chevrette M.G."/>
            <person name="De Carvalho L.P.S."/>
            <person name="Shen B."/>
        </authorList>
    </citation>
    <scope>NUCLEOTIDE SEQUENCE [LARGE SCALE GENOMIC DNA]</scope>
    <source>
        <strain evidence="7 8">NPDC019708</strain>
    </source>
</reference>
<dbReference type="InterPro" id="IPR036396">
    <property type="entry name" value="Cyt_P450_sf"/>
</dbReference>
<dbReference type="Gene3D" id="1.10.630.10">
    <property type="entry name" value="Cytochrome P450"/>
    <property type="match status" value="1"/>
</dbReference>
<name>A0ABV2WSD8_9NOCA</name>